<comment type="caution">
    <text evidence="2">The sequence shown here is derived from an EMBL/GenBank/DDBJ whole genome shotgun (WGS) entry which is preliminary data.</text>
</comment>
<feature type="domain" description="Cyclic nucleotide-binding" evidence="1">
    <location>
        <begin position="30"/>
        <end position="117"/>
    </location>
</feature>
<dbReference type="InterPro" id="IPR018490">
    <property type="entry name" value="cNMP-bd_dom_sf"/>
</dbReference>
<keyword evidence="3" id="KW-1185">Reference proteome</keyword>
<dbReference type="InterPro" id="IPR000595">
    <property type="entry name" value="cNMP-bd_dom"/>
</dbReference>
<gene>
    <name evidence="2" type="ORF">GSY63_15820</name>
</gene>
<reference evidence="2" key="2">
    <citation type="submission" date="2020-10" db="EMBL/GenBank/DDBJ databases">
        <title>Mucilaginibacter sp. nov., isolated from soil.</title>
        <authorList>
            <person name="Jeon C.O."/>
        </authorList>
    </citation>
    <scope>NUCLEOTIDE SEQUENCE</scope>
    <source>
        <strain evidence="2">R11</strain>
    </source>
</reference>
<dbReference type="Gene3D" id="2.60.120.10">
    <property type="entry name" value="Jelly Rolls"/>
    <property type="match status" value="1"/>
</dbReference>
<accession>A0A965ZJF8</accession>
<reference evidence="2" key="1">
    <citation type="submission" date="2020-01" db="EMBL/GenBank/DDBJ databases">
        <authorList>
            <person name="Seo Y.L."/>
        </authorList>
    </citation>
    <scope>NUCLEOTIDE SEQUENCE</scope>
    <source>
        <strain evidence="2">R11</strain>
    </source>
</reference>
<dbReference type="Proteomes" id="UP000638732">
    <property type="component" value="Unassembled WGS sequence"/>
</dbReference>
<evidence type="ECO:0000313" key="2">
    <source>
        <dbReference type="EMBL" id="NCD70832.1"/>
    </source>
</evidence>
<name>A0A965ZJF8_9SPHI</name>
<protein>
    <submittedName>
        <fullName evidence="2">Cyclic nucleotide-binding domain-containing protein</fullName>
    </submittedName>
</protein>
<dbReference type="Pfam" id="PF00027">
    <property type="entry name" value="cNMP_binding"/>
    <property type="match status" value="1"/>
</dbReference>
<evidence type="ECO:0000313" key="3">
    <source>
        <dbReference type="Proteomes" id="UP000638732"/>
    </source>
</evidence>
<dbReference type="CDD" id="cd00038">
    <property type="entry name" value="CAP_ED"/>
    <property type="match status" value="1"/>
</dbReference>
<dbReference type="AlphaFoldDB" id="A0A965ZJF8"/>
<dbReference type="EMBL" id="WWEO01000043">
    <property type="protein sequence ID" value="NCD70832.1"/>
    <property type="molecule type" value="Genomic_DNA"/>
</dbReference>
<dbReference type="SUPFAM" id="SSF51206">
    <property type="entry name" value="cAMP-binding domain-like"/>
    <property type="match status" value="1"/>
</dbReference>
<organism evidence="2 3">
    <name type="scientific">Mucilaginibacter agri</name>
    <dbReference type="NCBI Taxonomy" id="2695265"/>
    <lineage>
        <taxon>Bacteria</taxon>
        <taxon>Pseudomonadati</taxon>
        <taxon>Bacteroidota</taxon>
        <taxon>Sphingobacteriia</taxon>
        <taxon>Sphingobacteriales</taxon>
        <taxon>Sphingobacteriaceae</taxon>
        <taxon>Mucilaginibacter</taxon>
    </lineage>
</organism>
<dbReference type="InterPro" id="IPR014710">
    <property type="entry name" value="RmlC-like_jellyroll"/>
</dbReference>
<proteinExistence type="predicted"/>
<evidence type="ECO:0000259" key="1">
    <source>
        <dbReference type="Pfam" id="PF00027"/>
    </source>
</evidence>
<dbReference type="RefSeq" id="WP_166586781.1">
    <property type="nucleotide sequence ID" value="NZ_WWEO01000043.1"/>
</dbReference>
<sequence>MFAEFERFIREQASVTDEDIQLMRANAVERTLRRKDLLLQAGDVCRYKTFISKGFLRTYRTTDDGSEHIMQFSPENSWTTDGESYENGTPSFYNIEALESSEVVMWTRKDFNSLFEQIPQLKAYSDKLIFSNLARTRQRVFTAISATAEEKYDEFIQLYPGIINRVPLHMVASFLGVSRETLSRIRHAQVRS</sequence>